<reference evidence="2" key="2">
    <citation type="journal article" date="2021" name="PeerJ">
        <title>Extensive microbial diversity within the chicken gut microbiome revealed by metagenomics and culture.</title>
        <authorList>
            <person name="Gilroy R."/>
            <person name="Ravi A."/>
            <person name="Getino M."/>
            <person name="Pursley I."/>
            <person name="Horton D.L."/>
            <person name="Alikhan N.F."/>
            <person name="Baker D."/>
            <person name="Gharbi K."/>
            <person name="Hall N."/>
            <person name="Watson M."/>
            <person name="Adriaenssens E.M."/>
            <person name="Foster-Nyarko E."/>
            <person name="Jarju S."/>
            <person name="Secka A."/>
            <person name="Antonio M."/>
            <person name="Oren A."/>
            <person name="Chaudhuri R.R."/>
            <person name="La Ragione R."/>
            <person name="Hildebrand F."/>
            <person name="Pallen M.J."/>
        </authorList>
    </citation>
    <scope>NUCLEOTIDE SEQUENCE</scope>
    <source>
        <strain evidence="2">ChiGjej1B1-19959</strain>
    </source>
</reference>
<evidence type="ECO:0000313" key="2">
    <source>
        <dbReference type="EMBL" id="HIU35214.1"/>
    </source>
</evidence>
<comment type="caution">
    <text evidence="2">The sequence shown here is derived from an EMBL/GenBank/DDBJ whole genome shotgun (WGS) entry which is preliminary data.</text>
</comment>
<reference evidence="2" key="1">
    <citation type="submission" date="2020-10" db="EMBL/GenBank/DDBJ databases">
        <authorList>
            <person name="Gilroy R."/>
        </authorList>
    </citation>
    <scope>NUCLEOTIDE SEQUENCE</scope>
    <source>
        <strain evidence="2">ChiGjej1B1-19959</strain>
    </source>
</reference>
<sequence length="298" mass="32029">MKRTALALAALLLLAACGCGRQSGATVAGTKIDAQVCRYFDDCARQEAPDASEAEQTAAADAMLSEYVAVNSAFASRGLQLTAQQKAAVSQTVNDLWRLFGDYYAELGVTKQTLWKTQTSEAYREALLLDYYAPDGDEPVSEDALRTYFGENYVAFQSITGFLVTADDSGNAVALDDSARAQLLSSFEAMASAVSGGSSVAAQAAKAENTISNPETVVVARGDPAYSDAFFAHVFAMENGTTSVFTDGDYVFLVLRENIADPERDLFADHRTDCLETLKGEAFNAVLQTWAQSYPVER</sequence>
<proteinExistence type="predicted"/>
<accession>A0A9D1LD13</accession>
<protein>
    <recommendedName>
        <fullName evidence="4">PpiC domain-containing protein</fullName>
    </recommendedName>
</protein>
<name>A0A9D1LD13_9FIRM</name>
<keyword evidence="1" id="KW-0732">Signal</keyword>
<evidence type="ECO:0000313" key="3">
    <source>
        <dbReference type="Proteomes" id="UP000824071"/>
    </source>
</evidence>
<dbReference type="EMBL" id="DVMW01000011">
    <property type="protein sequence ID" value="HIU35214.1"/>
    <property type="molecule type" value="Genomic_DNA"/>
</dbReference>
<evidence type="ECO:0000256" key="1">
    <source>
        <dbReference type="SAM" id="SignalP"/>
    </source>
</evidence>
<dbReference type="PROSITE" id="PS51257">
    <property type="entry name" value="PROKAR_LIPOPROTEIN"/>
    <property type="match status" value="1"/>
</dbReference>
<feature type="signal peptide" evidence="1">
    <location>
        <begin position="1"/>
        <end position="21"/>
    </location>
</feature>
<gene>
    <name evidence="2" type="ORF">IAC53_01220</name>
</gene>
<organism evidence="2 3">
    <name type="scientific">Candidatus Fimenecus excrementigallinarum</name>
    <dbReference type="NCBI Taxonomy" id="2840816"/>
    <lineage>
        <taxon>Bacteria</taxon>
        <taxon>Bacillati</taxon>
        <taxon>Bacillota</taxon>
        <taxon>Clostridia</taxon>
        <taxon>Candidatus Fimenecus</taxon>
    </lineage>
</organism>
<dbReference type="Proteomes" id="UP000824071">
    <property type="component" value="Unassembled WGS sequence"/>
</dbReference>
<dbReference type="AlphaFoldDB" id="A0A9D1LD13"/>
<evidence type="ECO:0008006" key="4">
    <source>
        <dbReference type="Google" id="ProtNLM"/>
    </source>
</evidence>
<feature type="chain" id="PRO_5039731996" description="PpiC domain-containing protein" evidence="1">
    <location>
        <begin position="22"/>
        <end position="298"/>
    </location>
</feature>